<evidence type="ECO:0000256" key="10">
    <source>
        <dbReference type="ARBA" id="ARBA00023012"/>
    </source>
</evidence>
<evidence type="ECO:0000256" key="2">
    <source>
        <dbReference type="ARBA" id="ARBA00004141"/>
    </source>
</evidence>
<evidence type="ECO:0000313" key="15">
    <source>
        <dbReference type="EMBL" id="CDO17957.1"/>
    </source>
</evidence>
<dbReference type="InterPro" id="IPR041610">
    <property type="entry name" value="ArlS_N"/>
</dbReference>
<dbReference type="EMBL" id="CCBC010000146">
    <property type="protein sequence ID" value="CDO17957.1"/>
    <property type="molecule type" value="Genomic_DNA"/>
</dbReference>
<keyword evidence="7 12" id="KW-0812">Transmembrane</keyword>
<dbReference type="Pfam" id="PF18719">
    <property type="entry name" value="ArlS_N"/>
    <property type="match status" value="1"/>
</dbReference>
<dbReference type="GO" id="GO:0000155">
    <property type="term" value="F:phosphorelay sensor kinase activity"/>
    <property type="evidence" value="ECO:0007669"/>
    <property type="project" value="InterPro"/>
</dbReference>
<protein>
    <recommendedName>
        <fullName evidence="4">Signal transduction histidine-protein kinase ArlS</fullName>
        <ecNumber evidence="3">2.7.13.3</ecNumber>
    </recommendedName>
</protein>
<evidence type="ECO:0000259" key="13">
    <source>
        <dbReference type="PROSITE" id="PS50109"/>
    </source>
</evidence>
<dbReference type="AlphaFoldDB" id="A0A060RHF0"/>
<keyword evidence="10" id="KW-0902">Two-component regulatory system</keyword>
<feature type="domain" description="Histidine kinase" evidence="13">
    <location>
        <begin position="268"/>
        <end position="487"/>
    </location>
</feature>
<dbReference type="SMART" id="SM00387">
    <property type="entry name" value="HATPase_c"/>
    <property type="match status" value="1"/>
</dbReference>
<dbReference type="InterPro" id="IPR005467">
    <property type="entry name" value="His_kinase_dom"/>
</dbReference>
<dbReference type="SUPFAM" id="SSF55874">
    <property type="entry name" value="ATPase domain of HSP90 chaperone/DNA topoisomerase II/histidine kinase"/>
    <property type="match status" value="1"/>
</dbReference>
<keyword evidence="9 12" id="KW-1133">Transmembrane helix</keyword>
<comment type="catalytic activity">
    <reaction evidence="1">
        <text>ATP + protein L-histidine = ADP + protein N-phospho-L-histidine.</text>
        <dbReference type="EC" id="2.7.13.3"/>
    </reaction>
</comment>
<dbReference type="GO" id="GO:0016020">
    <property type="term" value="C:membrane"/>
    <property type="evidence" value="ECO:0007669"/>
    <property type="project" value="UniProtKB-SubCell"/>
</dbReference>
<sequence>MIKWEEKSLSRKISIFSLLRILLVLTLFNLIVYFGTTQIFLARERYDVEQSAEVVRDFLSQESSLTVDNLLDLLDEYNATGSLVEEDDAQYILDKSGGIDDLTSDNQDVAIFNKDKQLVLTTDKSVANFKTGTVGKTKIYRAPAFTGYYSTAKVYSKNTREVIGYVTLFQHFSSYYLMRHCLVAILLIAELVEIGLILYVLFSSTKRFLRPLEEFQGIISNIAENPGDLTVRSDIHSGDEIEEISANFDKMLDQIEGYTKRQARFVSDVSHELRTPIAVIKGHLGLLKRWGKEDQHILEESLDAAYHETDRMSIMVNEMLDMVRVQGSFDLHKGEKTDLKKSIDYVLGNFRILHPDFNFQFSTSVEECVFAEIYKNHFEQAILILIDNGVKYSSGSKTIHVSLELQGSDAVVKVRDEGEGISQEDLKYIFERFYRTDKSRNRVSTQGGLGIGLAILKQIVDAYELNVSVNSIVNEGSEFTLVIPRLMTKQDKTD</sequence>
<feature type="transmembrane region" description="Helical" evidence="12">
    <location>
        <begin position="21"/>
        <end position="41"/>
    </location>
</feature>
<gene>
    <name evidence="15" type="ORF">BN963_SGAL_01152</name>
    <name evidence="16" type="ORF">SAMN04487839_102304</name>
</gene>
<name>A0A060RHF0_9STRE</name>
<dbReference type="SUPFAM" id="SSF158472">
    <property type="entry name" value="HAMP domain-like"/>
    <property type="match status" value="1"/>
</dbReference>
<evidence type="ECO:0000256" key="4">
    <source>
        <dbReference type="ARBA" id="ARBA00015735"/>
    </source>
</evidence>
<dbReference type="PROSITE" id="PS50109">
    <property type="entry name" value="HIS_KIN"/>
    <property type="match status" value="1"/>
</dbReference>
<dbReference type="Proteomes" id="UP000027584">
    <property type="component" value="Unassembled WGS sequence"/>
</dbReference>
<keyword evidence="8 15" id="KW-0418">Kinase</keyword>
<accession>A0A060RHF0</accession>
<dbReference type="CDD" id="cd06225">
    <property type="entry name" value="HAMP"/>
    <property type="match status" value="1"/>
</dbReference>
<evidence type="ECO:0000313" key="16">
    <source>
        <dbReference type="EMBL" id="SEM08834.1"/>
    </source>
</evidence>
<evidence type="ECO:0000313" key="17">
    <source>
        <dbReference type="Proteomes" id="UP000027584"/>
    </source>
</evidence>
<comment type="subcellular location">
    <subcellularLocation>
        <location evidence="2">Membrane</location>
        <topology evidence="2">Multi-pass membrane protein</topology>
    </subcellularLocation>
</comment>
<dbReference type="InterPro" id="IPR050398">
    <property type="entry name" value="HssS/ArlS-like"/>
</dbReference>
<dbReference type="InterPro" id="IPR004358">
    <property type="entry name" value="Sig_transdc_His_kin-like_C"/>
</dbReference>
<evidence type="ECO:0000259" key="14">
    <source>
        <dbReference type="PROSITE" id="PS50885"/>
    </source>
</evidence>
<dbReference type="InterPro" id="IPR003594">
    <property type="entry name" value="HATPase_dom"/>
</dbReference>
<dbReference type="PROSITE" id="PS50885">
    <property type="entry name" value="HAMP"/>
    <property type="match status" value="1"/>
</dbReference>
<dbReference type="SMART" id="SM00304">
    <property type="entry name" value="HAMP"/>
    <property type="match status" value="1"/>
</dbReference>
<evidence type="ECO:0000256" key="5">
    <source>
        <dbReference type="ARBA" id="ARBA00022553"/>
    </source>
</evidence>
<dbReference type="Gene3D" id="6.10.340.10">
    <property type="match status" value="1"/>
</dbReference>
<evidence type="ECO:0000256" key="6">
    <source>
        <dbReference type="ARBA" id="ARBA00022679"/>
    </source>
</evidence>
<reference evidence="15 17" key="1">
    <citation type="submission" date="2014-02" db="EMBL/GenBank/DDBJ databases">
        <authorList>
            <person name="Manrique M."/>
        </authorList>
    </citation>
    <scope>NUCLEOTIDE SEQUENCE [LARGE SCALE GENOMIC DNA]</scope>
    <source>
        <strain evidence="15 17">LMG17956</strain>
    </source>
</reference>
<dbReference type="PANTHER" id="PTHR45528:SF12">
    <property type="entry name" value="SENSOR HISTIDINE KINASE ARSS"/>
    <property type="match status" value="1"/>
</dbReference>
<evidence type="ECO:0000256" key="12">
    <source>
        <dbReference type="SAM" id="Phobius"/>
    </source>
</evidence>
<dbReference type="InterPro" id="IPR003660">
    <property type="entry name" value="HAMP_dom"/>
</dbReference>
<evidence type="ECO:0000256" key="7">
    <source>
        <dbReference type="ARBA" id="ARBA00022692"/>
    </source>
</evidence>
<evidence type="ECO:0000256" key="1">
    <source>
        <dbReference type="ARBA" id="ARBA00000085"/>
    </source>
</evidence>
<keyword evidence="11 12" id="KW-0472">Membrane</keyword>
<dbReference type="Pfam" id="PF02518">
    <property type="entry name" value="HATPase_c"/>
    <property type="match status" value="1"/>
</dbReference>
<keyword evidence="6" id="KW-0808">Transferase</keyword>
<evidence type="ECO:0000256" key="11">
    <source>
        <dbReference type="ARBA" id="ARBA00023136"/>
    </source>
</evidence>
<dbReference type="RefSeq" id="WP_039694017.1">
    <property type="nucleotide sequence ID" value="NZ_FNUH01000003.1"/>
</dbReference>
<reference evidence="16 18" key="3">
    <citation type="submission" date="2016-10" db="EMBL/GenBank/DDBJ databases">
        <authorList>
            <person name="de Groot N.N."/>
        </authorList>
    </citation>
    <scope>NUCLEOTIDE SEQUENCE [LARGE SCALE GENOMIC DNA]</scope>
    <source>
        <strain evidence="16 18">VTM1R29</strain>
    </source>
</reference>
<feature type="transmembrane region" description="Helical" evidence="12">
    <location>
        <begin position="177"/>
        <end position="202"/>
    </location>
</feature>
<dbReference type="FunFam" id="1.10.287.130:FF:000001">
    <property type="entry name" value="Two-component sensor histidine kinase"/>
    <property type="match status" value="1"/>
</dbReference>
<dbReference type="InterPro" id="IPR036890">
    <property type="entry name" value="HATPase_C_sf"/>
</dbReference>
<evidence type="ECO:0000256" key="9">
    <source>
        <dbReference type="ARBA" id="ARBA00022989"/>
    </source>
</evidence>
<feature type="domain" description="HAMP" evidence="14">
    <location>
        <begin position="206"/>
        <end position="260"/>
    </location>
</feature>
<dbReference type="PRINTS" id="PR00344">
    <property type="entry name" value="BCTRLSENSOR"/>
</dbReference>
<evidence type="ECO:0000256" key="8">
    <source>
        <dbReference type="ARBA" id="ARBA00022777"/>
    </source>
</evidence>
<evidence type="ECO:0000256" key="3">
    <source>
        <dbReference type="ARBA" id="ARBA00012438"/>
    </source>
</evidence>
<dbReference type="CDD" id="cd00082">
    <property type="entry name" value="HisKA"/>
    <property type="match status" value="1"/>
</dbReference>
<proteinExistence type="predicted"/>
<reference evidence="15 17" key="2">
    <citation type="submission" date="2014-05" db="EMBL/GenBank/DDBJ databases">
        <title>Genome sequence of Streptococcus gallolyticus.</title>
        <authorList>
            <person name="Del Campo R."/>
        </authorList>
    </citation>
    <scope>NUCLEOTIDE SEQUENCE [LARGE SCALE GENOMIC DNA]</scope>
    <source>
        <strain evidence="15 17">LMG17956</strain>
    </source>
</reference>
<dbReference type="Pfam" id="PF00672">
    <property type="entry name" value="HAMP"/>
    <property type="match status" value="1"/>
</dbReference>
<dbReference type="FunFam" id="3.30.565.10:FF:000006">
    <property type="entry name" value="Sensor histidine kinase WalK"/>
    <property type="match status" value="1"/>
</dbReference>
<evidence type="ECO:0000313" key="18">
    <source>
        <dbReference type="Proteomes" id="UP000182764"/>
    </source>
</evidence>
<dbReference type="EMBL" id="FOBM01000002">
    <property type="protein sequence ID" value="SEM08834.1"/>
    <property type="molecule type" value="Genomic_DNA"/>
</dbReference>
<dbReference type="InterPro" id="IPR003661">
    <property type="entry name" value="HisK_dim/P_dom"/>
</dbReference>
<dbReference type="SMART" id="SM00388">
    <property type="entry name" value="HisKA"/>
    <property type="match status" value="1"/>
</dbReference>
<dbReference type="SUPFAM" id="SSF47384">
    <property type="entry name" value="Homodimeric domain of signal transducing histidine kinase"/>
    <property type="match status" value="1"/>
</dbReference>
<dbReference type="Pfam" id="PF00512">
    <property type="entry name" value="HisKA"/>
    <property type="match status" value="1"/>
</dbReference>
<dbReference type="PANTHER" id="PTHR45528">
    <property type="entry name" value="SENSOR HISTIDINE KINASE CPXA"/>
    <property type="match status" value="1"/>
</dbReference>
<dbReference type="Gene3D" id="3.30.565.10">
    <property type="entry name" value="Histidine kinase-like ATPase, C-terminal domain"/>
    <property type="match status" value="1"/>
</dbReference>
<dbReference type="EC" id="2.7.13.3" evidence="3"/>
<dbReference type="Proteomes" id="UP000182764">
    <property type="component" value="Unassembled WGS sequence"/>
</dbReference>
<dbReference type="InterPro" id="IPR036097">
    <property type="entry name" value="HisK_dim/P_sf"/>
</dbReference>
<organism evidence="15 17">
    <name type="scientific">Streptococcus gallolyticus</name>
    <dbReference type="NCBI Taxonomy" id="315405"/>
    <lineage>
        <taxon>Bacteria</taxon>
        <taxon>Bacillati</taxon>
        <taxon>Bacillota</taxon>
        <taxon>Bacilli</taxon>
        <taxon>Lactobacillales</taxon>
        <taxon>Streptococcaceae</taxon>
        <taxon>Streptococcus</taxon>
    </lineage>
</organism>
<dbReference type="CDD" id="cd00075">
    <property type="entry name" value="HATPase"/>
    <property type="match status" value="1"/>
</dbReference>
<keyword evidence="5" id="KW-0597">Phosphoprotein</keyword>
<dbReference type="Gene3D" id="1.10.287.130">
    <property type="match status" value="1"/>
</dbReference>